<proteinExistence type="predicted"/>
<dbReference type="AlphaFoldDB" id="A0A1T4LMN9"/>
<evidence type="ECO:0000259" key="2">
    <source>
        <dbReference type="Pfam" id="PF13392"/>
    </source>
</evidence>
<organism evidence="3 4">
    <name type="scientific">Enhydrobacter aerosaccus</name>
    <dbReference type="NCBI Taxonomy" id="225324"/>
    <lineage>
        <taxon>Bacteria</taxon>
        <taxon>Pseudomonadati</taxon>
        <taxon>Pseudomonadota</taxon>
        <taxon>Alphaproteobacteria</taxon>
        <taxon>Hyphomicrobiales</taxon>
        <taxon>Enhydrobacter</taxon>
    </lineage>
</organism>
<dbReference type="Proteomes" id="UP000190092">
    <property type="component" value="Unassembled WGS sequence"/>
</dbReference>
<keyword evidence="3" id="KW-0378">Hydrolase</keyword>
<dbReference type="InterPro" id="IPR044930">
    <property type="entry name" value="Homing_endonuclease_His-Me"/>
</dbReference>
<dbReference type="Pfam" id="PF13392">
    <property type="entry name" value="HNH_3"/>
    <property type="match status" value="1"/>
</dbReference>
<accession>A0A1T4LMN9</accession>
<reference evidence="4" key="1">
    <citation type="submission" date="2017-02" db="EMBL/GenBank/DDBJ databases">
        <authorList>
            <person name="Varghese N."/>
            <person name="Submissions S."/>
        </authorList>
    </citation>
    <scope>NUCLEOTIDE SEQUENCE [LARGE SCALE GENOMIC DNA]</scope>
    <source>
        <strain evidence="4">ATCC 27094</strain>
    </source>
</reference>
<dbReference type="OrthoDB" id="7728307at2"/>
<keyword evidence="3" id="KW-0540">Nuclease</keyword>
<dbReference type="SUPFAM" id="SSF54060">
    <property type="entry name" value="His-Me finger endonucleases"/>
    <property type="match status" value="1"/>
</dbReference>
<feature type="domain" description="HNH nuclease" evidence="2">
    <location>
        <begin position="76"/>
        <end position="119"/>
    </location>
</feature>
<evidence type="ECO:0000313" key="3">
    <source>
        <dbReference type="EMBL" id="SJZ55896.1"/>
    </source>
</evidence>
<protein>
    <submittedName>
        <fullName evidence="3">HNH endonuclease</fullName>
    </submittedName>
</protein>
<keyword evidence="4" id="KW-1185">Reference proteome</keyword>
<dbReference type="EMBL" id="FUWJ01000001">
    <property type="protein sequence ID" value="SJZ55896.1"/>
    <property type="molecule type" value="Genomic_DNA"/>
</dbReference>
<keyword evidence="3" id="KW-0255">Endonuclease</keyword>
<feature type="region of interest" description="Disordered" evidence="1">
    <location>
        <begin position="1"/>
        <end position="33"/>
    </location>
</feature>
<sequence length="165" mass="18436">MKRSDRPSPAQKPRAARRPPRKRTIGNGKRCPKAWSAAQRLAHHTRRDPLSGCLIWQGPPNAKGYGQVRCHQRTWLAHRWAWTIANGPIPPGAFLCHRCDERRCVNPEHLFLGTHAINMADLKAKRIAWATPAALTVSPDAAAIRILYRGIELVGEVVLKPVRGS</sequence>
<dbReference type="InterPro" id="IPR044925">
    <property type="entry name" value="His-Me_finger_sf"/>
</dbReference>
<dbReference type="RefSeq" id="WP_085933228.1">
    <property type="nucleotide sequence ID" value="NZ_FUWJ01000001.1"/>
</dbReference>
<feature type="compositionally biased region" description="Basic residues" evidence="1">
    <location>
        <begin position="14"/>
        <end position="24"/>
    </location>
</feature>
<dbReference type="STRING" id="225324.SAMN02745126_01617"/>
<evidence type="ECO:0000256" key="1">
    <source>
        <dbReference type="SAM" id="MobiDB-lite"/>
    </source>
</evidence>
<dbReference type="GO" id="GO:0004519">
    <property type="term" value="F:endonuclease activity"/>
    <property type="evidence" value="ECO:0007669"/>
    <property type="project" value="UniProtKB-KW"/>
</dbReference>
<dbReference type="InterPro" id="IPR003615">
    <property type="entry name" value="HNH_nuc"/>
</dbReference>
<dbReference type="Gene3D" id="3.90.75.10">
    <property type="entry name" value="Homing Intron 3 (I-ppo) Encoded Endonuclease, Chain A"/>
    <property type="match status" value="1"/>
</dbReference>
<gene>
    <name evidence="3" type="ORF">SAMN02745126_01617</name>
</gene>
<evidence type="ECO:0000313" key="4">
    <source>
        <dbReference type="Proteomes" id="UP000190092"/>
    </source>
</evidence>
<name>A0A1T4LMN9_9HYPH</name>